<keyword evidence="3" id="KW-1185">Reference proteome</keyword>
<feature type="compositionally biased region" description="Basic residues" evidence="1">
    <location>
        <begin position="596"/>
        <end position="606"/>
    </location>
</feature>
<feature type="region of interest" description="Disordered" evidence="1">
    <location>
        <begin position="596"/>
        <end position="625"/>
    </location>
</feature>
<proteinExistence type="predicted"/>
<evidence type="ECO:0000313" key="2">
    <source>
        <dbReference type="EMBL" id="MVQ39615.1"/>
    </source>
</evidence>
<name>A0ABW9UNX1_9BACL</name>
<dbReference type="InterPro" id="IPR007877">
    <property type="entry name" value="DUF707"/>
</dbReference>
<dbReference type="Pfam" id="PF05212">
    <property type="entry name" value="DUF707"/>
    <property type="match status" value="1"/>
</dbReference>
<accession>A0ABW9UNX1</accession>
<gene>
    <name evidence="2" type="ORF">GON05_34005</name>
</gene>
<evidence type="ECO:0000313" key="3">
    <source>
        <dbReference type="Proteomes" id="UP000467637"/>
    </source>
</evidence>
<reference evidence="2 3" key="1">
    <citation type="submission" date="2019-12" db="EMBL/GenBank/DDBJ databases">
        <authorList>
            <person name="Huq M.A."/>
        </authorList>
    </citation>
    <scope>NUCLEOTIDE SEQUENCE [LARGE SCALE GENOMIC DNA]</scope>
    <source>
        <strain evidence="2 3">MAH-34</strain>
    </source>
</reference>
<protein>
    <submittedName>
        <fullName evidence="2">DUF707 domain-containing protein</fullName>
    </submittedName>
</protein>
<dbReference type="Proteomes" id="UP000467637">
    <property type="component" value="Unassembled WGS sequence"/>
</dbReference>
<evidence type="ECO:0000256" key="1">
    <source>
        <dbReference type="SAM" id="MobiDB-lite"/>
    </source>
</evidence>
<dbReference type="EMBL" id="WSEM01000035">
    <property type="protein sequence ID" value="MVQ39615.1"/>
    <property type="molecule type" value="Genomic_DNA"/>
</dbReference>
<dbReference type="RefSeq" id="WP_157325906.1">
    <property type="nucleotide sequence ID" value="NZ_WSEM01000035.1"/>
</dbReference>
<comment type="caution">
    <text evidence="2">The sequence shown here is derived from an EMBL/GenBank/DDBJ whole genome shotgun (WGS) entry which is preliminary data.</text>
</comment>
<organism evidence="2 3">
    <name type="scientific">Paenibacillus anseongense</name>
    <dbReference type="NCBI Taxonomy" id="2682845"/>
    <lineage>
        <taxon>Bacteria</taxon>
        <taxon>Bacillati</taxon>
        <taxon>Bacillota</taxon>
        <taxon>Bacilli</taxon>
        <taxon>Bacillales</taxon>
        <taxon>Paenibacillaceae</taxon>
        <taxon>Paenibacillus</taxon>
    </lineage>
</organism>
<sequence>MTRFEVKGDKRFLVIGRVGDTSIHQQWLQPAEYKNFDLCLSYFGNTPQRYVNDCDFYHEIPGLKWPTVKDTIEAFGDGIYHYDAIWMPDDDISANAYDINRMFKIFMEQGLELAQPSLTQDSYYGHGITLQNSNYYLRYSQFIEPMVPLYTRETFQKLLPTFEKSESGWGLDFVWPKVLGYPHEKLAIIDEVAVKHTRRVGGGELYKNISGSQWDDLYRITAEYDAAINFRMTHYGGKPKGKRVMFALLAHKDEHVLAAQIENIRKFNPEAGIVLYNGGEDSQFGKGMNAAVCEYSRHLTWGHLAPFLWDVMKWLNEHKVNYEYLVNLDDDMLFVKPGFEAYLDQTMRGYDCMGWDMQTCRSVREADNMNKQSMWKEWGRWGSLFQTDHFLRYFNPTQVYRRGIVKKMLKAADVSLVDQWLSESQVVALEEFFFVTFAASLGGKCREFPRDQRLNVMRHEHEIEQNEAHAAMHHYMYHTIHPVKGDRLLHLHNQLMAGDIPYVDPNPPQPQPQPSPSVQVRRPLIRRKRVVLKKRLVPRKKPLLKKAAGKRKKVLNNKKPLLKKRVKMVKAVKTVKTIRTIRTIRTVKPVKAVIPKKPKSGKKRIQPKVGMKKLSAPGRGWAKPQSTIWSKFGKKVGA</sequence>